<organism evidence="2 3">
    <name type="scientific">Streptomyces sparsogenes DSM 40356</name>
    <dbReference type="NCBI Taxonomy" id="1331668"/>
    <lineage>
        <taxon>Bacteria</taxon>
        <taxon>Bacillati</taxon>
        <taxon>Actinomycetota</taxon>
        <taxon>Actinomycetes</taxon>
        <taxon>Kitasatosporales</taxon>
        <taxon>Streptomycetaceae</taxon>
        <taxon>Streptomyces</taxon>
    </lineage>
</organism>
<evidence type="ECO:0000313" key="2">
    <source>
        <dbReference type="EMBL" id="OMI34140.1"/>
    </source>
</evidence>
<name>A0A1R1S793_9ACTN</name>
<comment type="caution">
    <text evidence="2">The sequence shown here is derived from an EMBL/GenBank/DDBJ whole genome shotgun (WGS) entry which is preliminary data.</text>
</comment>
<dbReference type="PROSITE" id="PS50995">
    <property type="entry name" value="HTH_MARR_2"/>
    <property type="match status" value="1"/>
</dbReference>
<reference evidence="2 3" key="1">
    <citation type="submission" date="2013-05" db="EMBL/GenBank/DDBJ databases">
        <title>Genome sequence of Streptomyces sparsogenes DSM 40356.</title>
        <authorList>
            <person name="Coyne S."/>
            <person name="Seebeck F.P."/>
        </authorList>
    </citation>
    <scope>NUCLEOTIDE SEQUENCE [LARGE SCALE GENOMIC DNA]</scope>
    <source>
        <strain evidence="2 3">DSM 40356</strain>
    </source>
</reference>
<dbReference type="SUPFAM" id="SSF46785">
    <property type="entry name" value="Winged helix' DNA-binding domain"/>
    <property type="match status" value="1"/>
</dbReference>
<proteinExistence type="predicted"/>
<dbReference type="PANTHER" id="PTHR33164:SF57">
    <property type="entry name" value="MARR-FAMILY TRANSCRIPTIONAL REGULATOR"/>
    <property type="match status" value="1"/>
</dbReference>
<evidence type="ECO:0000259" key="1">
    <source>
        <dbReference type="PROSITE" id="PS50995"/>
    </source>
</evidence>
<dbReference type="EMBL" id="ASQP01000486">
    <property type="protein sequence ID" value="OMI34140.1"/>
    <property type="molecule type" value="Genomic_DNA"/>
</dbReference>
<dbReference type="Gene3D" id="1.10.10.10">
    <property type="entry name" value="Winged helix-like DNA-binding domain superfamily/Winged helix DNA-binding domain"/>
    <property type="match status" value="1"/>
</dbReference>
<dbReference type="GeneID" id="96742336"/>
<gene>
    <name evidence="2" type="ORF">SPAR_37898</name>
</gene>
<dbReference type="STRING" id="67365.GCA_001704635_04686"/>
<keyword evidence="3" id="KW-1185">Reference proteome</keyword>
<feature type="domain" description="HTH marR-type" evidence="1">
    <location>
        <begin position="21"/>
        <end position="156"/>
    </location>
</feature>
<dbReference type="AlphaFoldDB" id="A0A1R1S793"/>
<dbReference type="PANTHER" id="PTHR33164">
    <property type="entry name" value="TRANSCRIPTIONAL REGULATOR, MARR FAMILY"/>
    <property type="match status" value="1"/>
</dbReference>
<dbReference type="InterPro" id="IPR036388">
    <property type="entry name" value="WH-like_DNA-bd_sf"/>
</dbReference>
<dbReference type="Proteomes" id="UP000186168">
    <property type="component" value="Unassembled WGS sequence"/>
</dbReference>
<dbReference type="RefSeq" id="WP_245737912.1">
    <property type="nucleotide sequence ID" value="NZ_ASQP01000486.1"/>
</dbReference>
<sequence length="163" mass="18197">MSTEREPASGREPGLTSDEAIRAMLLLMPRVAARLKRTKIPERLRSFQLAPRHLSLLSYLLFDGPMPVNELATRLEVAPTTVSLMVSDLSRQGVLERHTDPADRRRAIVAITEDEETRSAIESWLAHGANAWRKAFEPLTPEQRAMFVRTIETYESGASGAAD</sequence>
<dbReference type="InterPro" id="IPR011991">
    <property type="entry name" value="ArsR-like_HTH"/>
</dbReference>
<evidence type="ECO:0000313" key="3">
    <source>
        <dbReference type="Proteomes" id="UP000186168"/>
    </source>
</evidence>
<accession>A0A1R1S793</accession>
<dbReference type="InterPro" id="IPR000835">
    <property type="entry name" value="HTH_MarR-typ"/>
</dbReference>
<dbReference type="CDD" id="cd00090">
    <property type="entry name" value="HTH_ARSR"/>
    <property type="match status" value="1"/>
</dbReference>
<dbReference type="Pfam" id="PF12802">
    <property type="entry name" value="MarR_2"/>
    <property type="match status" value="1"/>
</dbReference>
<dbReference type="GO" id="GO:0006950">
    <property type="term" value="P:response to stress"/>
    <property type="evidence" value="ECO:0007669"/>
    <property type="project" value="TreeGrafter"/>
</dbReference>
<protein>
    <submittedName>
        <fullName evidence="2">MarR family transcriptional regulator</fullName>
    </submittedName>
</protein>
<dbReference type="InterPro" id="IPR036390">
    <property type="entry name" value="WH_DNA-bd_sf"/>
</dbReference>
<dbReference type="SMART" id="SM00347">
    <property type="entry name" value="HTH_MARR"/>
    <property type="match status" value="1"/>
</dbReference>
<dbReference type="InterPro" id="IPR039422">
    <property type="entry name" value="MarR/SlyA-like"/>
</dbReference>
<dbReference type="GO" id="GO:0003700">
    <property type="term" value="F:DNA-binding transcription factor activity"/>
    <property type="evidence" value="ECO:0007669"/>
    <property type="project" value="InterPro"/>
</dbReference>